<dbReference type="InterPro" id="IPR011294">
    <property type="entry name" value="3-OHbutyrate_DH"/>
</dbReference>
<dbReference type="GO" id="GO:0003858">
    <property type="term" value="F:3-hydroxybutyrate dehydrogenase activity"/>
    <property type="evidence" value="ECO:0007669"/>
    <property type="project" value="InterPro"/>
</dbReference>
<name>M2U3L3_9SPHN</name>
<evidence type="ECO:0000313" key="4">
    <source>
        <dbReference type="Proteomes" id="UP000011717"/>
    </source>
</evidence>
<reference evidence="3 4" key="1">
    <citation type="journal article" date="2013" name="Genome Announc.">
        <title>Draft Genome Sequence of Strain JLT2015T, Belonging to the Family Sphingomonadaceae of the Alphaproteobacteria.</title>
        <authorList>
            <person name="Tang K."/>
            <person name="Liu K."/>
            <person name="Li S."/>
            <person name="Jiao N."/>
        </authorList>
    </citation>
    <scope>NUCLEOTIDE SEQUENCE [LARGE SCALE GENOMIC DNA]</scope>
    <source>
        <strain evidence="3 4">JLT2015</strain>
    </source>
</reference>
<keyword evidence="4" id="KW-1185">Reference proteome</keyword>
<dbReference type="InterPro" id="IPR020904">
    <property type="entry name" value="Sc_DH/Rdtase_CS"/>
</dbReference>
<dbReference type="InterPro" id="IPR002347">
    <property type="entry name" value="SDR_fam"/>
</dbReference>
<dbReference type="GO" id="GO:0032787">
    <property type="term" value="P:monocarboxylic acid metabolic process"/>
    <property type="evidence" value="ECO:0007669"/>
    <property type="project" value="UniProtKB-ARBA"/>
</dbReference>
<dbReference type="PRINTS" id="PR00081">
    <property type="entry name" value="GDHRDH"/>
</dbReference>
<dbReference type="PATRIC" id="fig|1234595.3.peg.2010"/>
<evidence type="ECO:0000256" key="1">
    <source>
        <dbReference type="ARBA" id="ARBA00006484"/>
    </source>
</evidence>
<protein>
    <submittedName>
        <fullName evidence="3">D-beta-hydroxybutyrate dehydrogenase</fullName>
    </submittedName>
</protein>
<dbReference type="PRINTS" id="PR00080">
    <property type="entry name" value="SDRFAMILY"/>
</dbReference>
<dbReference type="SUPFAM" id="SSF51735">
    <property type="entry name" value="NAD(P)-binding Rossmann-fold domains"/>
    <property type="match status" value="1"/>
</dbReference>
<dbReference type="NCBIfam" id="TIGR01963">
    <property type="entry name" value="PHB_DH"/>
    <property type="match status" value="1"/>
</dbReference>
<evidence type="ECO:0000313" key="3">
    <source>
        <dbReference type="EMBL" id="EMD82622.1"/>
    </source>
</evidence>
<comment type="caution">
    <text evidence="3">The sequence shown here is derived from an EMBL/GenBank/DDBJ whole genome shotgun (WGS) entry which is preliminary data.</text>
</comment>
<dbReference type="NCBIfam" id="NF009093">
    <property type="entry name" value="PRK12429.1"/>
    <property type="match status" value="1"/>
</dbReference>
<dbReference type="PROSITE" id="PS00061">
    <property type="entry name" value="ADH_SHORT"/>
    <property type="match status" value="1"/>
</dbReference>
<organism evidence="3 4">
    <name type="scientific">Pacificimonas flava</name>
    <dbReference type="NCBI Taxonomy" id="1234595"/>
    <lineage>
        <taxon>Bacteria</taxon>
        <taxon>Pseudomonadati</taxon>
        <taxon>Pseudomonadota</taxon>
        <taxon>Alphaproteobacteria</taxon>
        <taxon>Sphingomonadales</taxon>
        <taxon>Sphingosinicellaceae</taxon>
        <taxon>Pacificimonas</taxon>
    </lineage>
</organism>
<evidence type="ECO:0000256" key="2">
    <source>
        <dbReference type="RuleBase" id="RU000363"/>
    </source>
</evidence>
<dbReference type="InterPro" id="IPR036291">
    <property type="entry name" value="NAD(P)-bd_dom_sf"/>
</dbReference>
<dbReference type="FunFam" id="3.40.50.720:FF:000084">
    <property type="entry name" value="Short-chain dehydrogenase reductase"/>
    <property type="match status" value="1"/>
</dbReference>
<dbReference type="RefSeq" id="WP_008602475.1">
    <property type="nucleotide sequence ID" value="NZ_AMRV01000006.1"/>
</dbReference>
<gene>
    <name evidence="3" type="ORF">C725_2009</name>
</gene>
<sequence length="264" mass="27889">MAERSLEGRTALITGSTSGIGAAIASRMAAAGANIVLNGFGDADEIESQRSGLERDHGVEAIFIEKDLSVGSESSALVREASERLGDPDILVNNAGIQHVAPVEEFPPETWEKLLAICLHSAFYTVAAAIPAMKRKNWGRIINIASAQGLVASPYKSAYNAAKHGLIGFTKSVALEVAETGITSNAICPGYVRTPLVEGQVADQAKAHNMSEKDVIRDVILAVQPNKRFVEPEEIGDFAVFLAGETGRSFCGAALPIDGGWTAR</sequence>
<comment type="similarity">
    <text evidence="1 2">Belongs to the short-chain dehydrogenases/reductases (SDR) family.</text>
</comment>
<dbReference type="InterPro" id="IPR050259">
    <property type="entry name" value="SDR"/>
</dbReference>
<dbReference type="Gene3D" id="3.40.50.720">
    <property type="entry name" value="NAD(P)-binding Rossmann-like Domain"/>
    <property type="match status" value="1"/>
</dbReference>
<accession>M2U3L3</accession>
<proteinExistence type="inferred from homology"/>
<dbReference type="AlphaFoldDB" id="M2U3L3"/>
<dbReference type="EMBL" id="AMRV01000006">
    <property type="protein sequence ID" value="EMD82622.1"/>
    <property type="molecule type" value="Genomic_DNA"/>
</dbReference>
<dbReference type="PANTHER" id="PTHR42879:SF2">
    <property type="entry name" value="3-OXOACYL-[ACYL-CARRIER-PROTEIN] REDUCTASE FABG"/>
    <property type="match status" value="1"/>
</dbReference>
<dbReference type="PANTHER" id="PTHR42879">
    <property type="entry name" value="3-OXOACYL-(ACYL-CARRIER-PROTEIN) REDUCTASE"/>
    <property type="match status" value="1"/>
</dbReference>
<dbReference type="Proteomes" id="UP000011717">
    <property type="component" value="Unassembled WGS sequence"/>
</dbReference>
<dbReference type="Pfam" id="PF00106">
    <property type="entry name" value="adh_short"/>
    <property type="match status" value="1"/>
</dbReference>
<dbReference type="OrthoDB" id="9804774at2"/>